<evidence type="ECO:0000313" key="8">
    <source>
        <dbReference type="Proteomes" id="UP000002009"/>
    </source>
</evidence>
<sequence>MAKENKRKPKTPKSARAKQKPAEAATAVATDGVAKKKKKVRVPKTPKGKAAQSPAGKGKGKGDKDKDASEKWKHGDWACAKCGAHNFRGKDTCFRCKYPKANSVKAASAETAQQYLQSFTSKMDSVQHLWLAKNVYGRDVNDACFDLFASYVRKVDNKSKLQLLTGAQKAVERASKIVEALKDTPTEVEENGDTRKKAKGMKRKGEEKGVKKAEKEKPKKKSKVEKAEDKPKDDKKAAKKEKKEKKKK</sequence>
<keyword evidence="8" id="KW-1185">Reference proteome</keyword>
<dbReference type="Proteomes" id="UP000002009">
    <property type="component" value="Chromosome 5"/>
</dbReference>
<dbReference type="GO" id="GO:0008270">
    <property type="term" value="F:zinc ion binding"/>
    <property type="evidence" value="ECO:0007669"/>
    <property type="project" value="UniProtKB-KW"/>
</dbReference>
<feature type="compositionally biased region" description="Basic residues" evidence="5">
    <location>
        <begin position="237"/>
        <end position="248"/>
    </location>
</feature>
<evidence type="ECO:0000256" key="3">
    <source>
        <dbReference type="ARBA" id="ARBA00022833"/>
    </source>
</evidence>
<feature type="compositionally biased region" description="Basic and acidic residues" evidence="5">
    <location>
        <begin position="60"/>
        <end position="70"/>
    </location>
</feature>
<name>C1E6I9_MICCC</name>
<dbReference type="PROSITE" id="PS50199">
    <property type="entry name" value="ZF_RANBP2_2"/>
    <property type="match status" value="1"/>
</dbReference>
<evidence type="ECO:0000259" key="6">
    <source>
        <dbReference type="PROSITE" id="PS50199"/>
    </source>
</evidence>
<reference evidence="7 8" key="1">
    <citation type="journal article" date="2009" name="Science">
        <title>Green evolution and dynamic adaptations revealed by genomes of the marine picoeukaryotes Micromonas.</title>
        <authorList>
            <person name="Worden A.Z."/>
            <person name="Lee J.H."/>
            <person name="Mock T."/>
            <person name="Rouze P."/>
            <person name="Simmons M.P."/>
            <person name="Aerts A.L."/>
            <person name="Allen A.E."/>
            <person name="Cuvelier M.L."/>
            <person name="Derelle E."/>
            <person name="Everett M.V."/>
            <person name="Foulon E."/>
            <person name="Grimwood J."/>
            <person name="Gundlach H."/>
            <person name="Henrissat B."/>
            <person name="Napoli C."/>
            <person name="McDonald S.M."/>
            <person name="Parker M.S."/>
            <person name="Rombauts S."/>
            <person name="Salamov A."/>
            <person name="Von Dassow P."/>
            <person name="Badger J.H."/>
            <person name="Coutinho P.M."/>
            <person name="Demir E."/>
            <person name="Dubchak I."/>
            <person name="Gentemann C."/>
            <person name="Eikrem W."/>
            <person name="Gready J.E."/>
            <person name="John U."/>
            <person name="Lanier W."/>
            <person name="Lindquist E.A."/>
            <person name="Lucas S."/>
            <person name="Mayer K.F."/>
            <person name="Moreau H."/>
            <person name="Not F."/>
            <person name="Otillar R."/>
            <person name="Panaud O."/>
            <person name="Pangilinan J."/>
            <person name="Paulsen I."/>
            <person name="Piegu B."/>
            <person name="Poliakov A."/>
            <person name="Robbens S."/>
            <person name="Schmutz J."/>
            <person name="Toulza E."/>
            <person name="Wyss T."/>
            <person name="Zelensky A."/>
            <person name="Zhou K."/>
            <person name="Armbrust E.V."/>
            <person name="Bhattacharya D."/>
            <person name="Goodenough U.W."/>
            <person name="Van de Peer Y."/>
            <person name="Grigoriev I.V."/>
        </authorList>
    </citation>
    <scope>NUCLEOTIDE SEQUENCE [LARGE SCALE GENOMIC DNA]</scope>
    <source>
        <strain evidence="8">RCC299 / NOUM17</strain>
    </source>
</reference>
<feature type="compositionally biased region" description="Basic and acidic residues" evidence="5">
    <location>
        <begin position="224"/>
        <end position="236"/>
    </location>
</feature>
<feature type="compositionally biased region" description="Low complexity" evidence="5">
    <location>
        <begin position="22"/>
        <end position="32"/>
    </location>
</feature>
<dbReference type="GeneID" id="8243468"/>
<keyword evidence="1" id="KW-0479">Metal-binding</keyword>
<dbReference type="Gene3D" id="4.10.1060.10">
    <property type="entry name" value="Zinc finger, RanBP2-type"/>
    <property type="match status" value="1"/>
</dbReference>
<dbReference type="SMART" id="SM00547">
    <property type="entry name" value="ZnF_RBZ"/>
    <property type="match status" value="1"/>
</dbReference>
<dbReference type="EMBL" id="CP001326">
    <property type="protein sequence ID" value="ACO63815.1"/>
    <property type="molecule type" value="Genomic_DNA"/>
</dbReference>
<gene>
    <name evidence="7" type="ORF">MICPUN_58678</name>
</gene>
<feature type="region of interest" description="Disordered" evidence="5">
    <location>
        <begin position="182"/>
        <end position="248"/>
    </location>
</feature>
<evidence type="ECO:0000313" key="7">
    <source>
        <dbReference type="EMBL" id="ACO63815.1"/>
    </source>
</evidence>
<dbReference type="SUPFAM" id="SSF90209">
    <property type="entry name" value="Ran binding protein zinc finger-like"/>
    <property type="match status" value="1"/>
</dbReference>
<protein>
    <recommendedName>
        <fullName evidence="6">RanBP2-type domain-containing protein</fullName>
    </recommendedName>
</protein>
<dbReference type="AlphaFoldDB" id="C1E6I9"/>
<feature type="compositionally biased region" description="Basic and acidic residues" evidence="5">
    <location>
        <begin position="203"/>
        <end position="217"/>
    </location>
</feature>
<accession>C1E6I9</accession>
<feature type="domain" description="RanBP2-type" evidence="6">
    <location>
        <begin position="73"/>
        <end position="102"/>
    </location>
</feature>
<dbReference type="PROSITE" id="PS01358">
    <property type="entry name" value="ZF_RANBP2_1"/>
    <property type="match status" value="1"/>
</dbReference>
<keyword evidence="3" id="KW-0862">Zinc</keyword>
<evidence type="ECO:0000256" key="1">
    <source>
        <dbReference type="ARBA" id="ARBA00022723"/>
    </source>
</evidence>
<dbReference type="OrthoDB" id="448399at2759"/>
<keyword evidence="2 4" id="KW-0863">Zinc-finger</keyword>
<evidence type="ECO:0000256" key="4">
    <source>
        <dbReference type="PROSITE-ProRule" id="PRU00322"/>
    </source>
</evidence>
<dbReference type="InterPro" id="IPR036443">
    <property type="entry name" value="Znf_RanBP2_sf"/>
</dbReference>
<feature type="region of interest" description="Disordered" evidence="5">
    <location>
        <begin position="1"/>
        <end position="70"/>
    </location>
</feature>
<evidence type="ECO:0000256" key="2">
    <source>
        <dbReference type="ARBA" id="ARBA00022771"/>
    </source>
</evidence>
<dbReference type="KEGG" id="mis:MICPUN_58678"/>
<proteinExistence type="predicted"/>
<feature type="compositionally biased region" description="Basic residues" evidence="5">
    <location>
        <begin position="35"/>
        <end position="47"/>
    </location>
</feature>
<dbReference type="InParanoid" id="C1E6I9"/>
<evidence type="ECO:0000256" key="5">
    <source>
        <dbReference type="SAM" id="MobiDB-lite"/>
    </source>
</evidence>
<feature type="compositionally biased region" description="Basic residues" evidence="5">
    <location>
        <begin position="1"/>
        <end position="19"/>
    </location>
</feature>
<dbReference type="OMA" id="DWACAKC"/>
<dbReference type="RefSeq" id="XP_002502557.1">
    <property type="nucleotide sequence ID" value="XM_002502511.1"/>
</dbReference>
<dbReference type="InterPro" id="IPR001876">
    <property type="entry name" value="Znf_RanBP2"/>
</dbReference>
<organism evidence="7 8">
    <name type="scientific">Micromonas commoda (strain RCC299 / NOUM17 / CCMP2709)</name>
    <name type="common">Picoplanktonic green alga</name>
    <dbReference type="NCBI Taxonomy" id="296587"/>
    <lineage>
        <taxon>Eukaryota</taxon>
        <taxon>Viridiplantae</taxon>
        <taxon>Chlorophyta</taxon>
        <taxon>Mamiellophyceae</taxon>
        <taxon>Mamiellales</taxon>
        <taxon>Mamiellaceae</taxon>
        <taxon>Micromonas</taxon>
    </lineage>
</organism>